<evidence type="ECO:0000256" key="6">
    <source>
        <dbReference type="ARBA" id="ARBA00022884"/>
    </source>
</evidence>
<dbReference type="Gene3D" id="3.30.920.30">
    <property type="entry name" value="Hypothetical protein"/>
    <property type="match status" value="1"/>
</dbReference>
<evidence type="ECO:0000313" key="8">
    <source>
        <dbReference type="EMBL" id="MCU6666590.1"/>
    </source>
</evidence>
<comment type="similarity">
    <text evidence="1">Belongs to the HicA mRNA interferase family.</text>
</comment>
<dbReference type="SUPFAM" id="SSF54786">
    <property type="entry name" value="YcfA/nrd intein domain"/>
    <property type="match status" value="1"/>
</dbReference>
<comment type="caution">
    <text evidence="8">The sequence shown here is derived from an EMBL/GenBank/DDBJ whole genome shotgun (WGS) entry which is preliminary data.</text>
</comment>
<dbReference type="AlphaFoldDB" id="A0A9J6QAW7"/>
<dbReference type="GO" id="GO:0003729">
    <property type="term" value="F:mRNA binding"/>
    <property type="evidence" value="ECO:0007669"/>
    <property type="project" value="InterPro"/>
</dbReference>
<dbReference type="EMBL" id="JAMGZK010000054">
    <property type="protein sequence ID" value="MCU6666590.1"/>
    <property type="molecule type" value="Genomic_DNA"/>
</dbReference>
<evidence type="ECO:0000256" key="2">
    <source>
        <dbReference type="ARBA" id="ARBA00022649"/>
    </source>
</evidence>
<dbReference type="InterPro" id="IPR038570">
    <property type="entry name" value="HicA_sf"/>
</dbReference>
<accession>A0A9J6QAW7</accession>
<dbReference type="RefSeq" id="WP_271284093.1">
    <property type="nucleotide sequence ID" value="NZ_JAMGZK010000054.1"/>
</dbReference>
<organism evidence="8 9">
    <name type="scientific">Silvania hatchlandensis</name>
    <dbReference type="NCBI Taxonomy" id="2926469"/>
    <lineage>
        <taxon>Bacteria</taxon>
        <taxon>Pseudomonadati</taxon>
        <taxon>Pseudomonadota</taxon>
        <taxon>Gammaproteobacteria</taxon>
        <taxon>Enterobacterales</taxon>
        <taxon>Enterobacteriaceae</taxon>
        <taxon>Silvania</taxon>
    </lineage>
</organism>
<reference evidence="8" key="1">
    <citation type="submission" date="2022-05" db="EMBL/GenBank/DDBJ databases">
        <title>Description of a novel species of Leclercia; Leclercia tamurae and the Proposal for a Novel Genus Silvania gen. nov. Containing Two Novel Species Silvania hatchlandensis sp. nov. and Silvania confinis sp. nov. Isolated from the Rhizosphere of Oak.</title>
        <authorList>
            <person name="Maddock D.W."/>
            <person name="Brady C.L."/>
            <person name="Denman S."/>
            <person name="Arnold D."/>
        </authorList>
    </citation>
    <scope>NUCLEOTIDE SEQUENCE</scope>
    <source>
        <strain evidence="8">H19S6</strain>
    </source>
</reference>
<name>A0A9J6QAW7_9ENTR</name>
<keyword evidence="9" id="KW-1185">Reference proteome</keyword>
<dbReference type="Pfam" id="PF07927">
    <property type="entry name" value="HicA_toxin"/>
    <property type="match status" value="1"/>
</dbReference>
<keyword evidence="6" id="KW-0694">RNA-binding</keyword>
<protein>
    <submittedName>
        <fullName evidence="8">Type II toxin-antitoxin system HicA family toxin</fullName>
    </submittedName>
</protein>
<evidence type="ECO:0000256" key="1">
    <source>
        <dbReference type="ARBA" id="ARBA00006620"/>
    </source>
</evidence>
<keyword evidence="4" id="KW-0255">Endonuclease</keyword>
<evidence type="ECO:0000256" key="3">
    <source>
        <dbReference type="ARBA" id="ARBA00022722"/>
    </source>
</evidence>
<dbReference type="GO" id="GO:0004519">
    <property type="term" value="F:endonuclease activity"/>
    <property type="evidence" value="ECO:0007669"/>
    <property type="project" value="UniProtKB-KW"/>
</dbReference>
<evidence type="ECO:0000313" key="9">
    <source>
        <dbReference type="Proteomes" id="UP001063816"/>
    </source>
</evidence>
<sequence length="61" mass="6835">MKSGELIKILINAGWVHVRTRGSHPIFEKEGEPEPIVVPHPKKDIATGTLHKILKQMGENK</sequence>
<keyword evidence="2" id="KW-1277">Toxin-antitoxin system</keyword>
<dbReference type="Proteomes" id="UP001063816">
    <property type="component" value="Unassembled WGS sequence"/>
</dbReference>
<keyword evidence="5" id="KW-0378">Hydrolase</keyword>
<gene>
    <name evidence="8" type="ORF">M8014_19830</name>
</gene>
<evidence type="ECO:0000256" key="4">
    <source>
        <dbReference type="ARBA" id="ARBA00022759"/>
    </source>
</evidence>
<keyword evidence="3" id="KW-0540">Nuclease</keyword>
<dbReference type="InterPro" id="IPR012933">
    <property type="entry name" value="HicA_mRNA_interferase"/>
</dbReference>
<proteinExistence type="inferred from homology"/>
<evidence type="ECO:0000256" key="7">
    <source>
        <dbReference type="ARBA" id="ARBA00023016"/>
    </source>
</evidence>
<keyword evidence="7" id="KW-0346">Stress response</keyword>
<evidence type="ECO:0000256" key="5">
    <source>
        <dbReference type="ARBA" id="ARBA00022801"/>
    </source>
</evidence>
<dbReference type="GO" id="GO:0016787">
    <property type="term" value="F:hydrolase activity"/>
    <property type="evidence" value="ECO:0007669"/>
    <property type="project" value="UniProtKB-KW"/>
</dbReference>